<evidence type="ECO:0000313" key="3">
    <source>
        <dbReference type="EMBL" id="KAK8074710.1"/>
    </source>
</evidence>
<evidence type="ECO:0000259" key="2">
    <source>
        <dbReference type="Pfam" id="PF13298"/>
    </source>
</evidence>
<feature type="compositionally biased region" description="Basic residues" evidence="1">
    <location>
        <begin position="263"/>
        <end position="273"/>
    </location>
</feature>
<sequence>MEAHEKQDPSNPKPEASCSIIKQRNLEWSIELTGSPRDAATDSSEDEWDWPGGAKIQDHVGYFSGILSKATLSPFPDCLSHLSVAGYRKLYEDNFGNPRGAHFIVHQHDHPVAGVHYDLRLQINETSSASWAIMYGLPGDPNSQRLMRNATETRVHCLWNHLIETASVHTGSLLIWDTGNYTVLDRKSKHAPAEDPDSQQSDSSQDSGALELTEQEKLHRAFQNRKIRIQLHGTRLPQNYALNLRLTTQEDAAGRAKAERKPTTQRRRRRRPALQKNEEPVPPPLTSSSDNDGDPPSPSEGNSIKTGPSKRKRRPPKPNGGWRASKKYTEKRKR</sequence>
<proteinExistence type="predicted"/>
<dbReference type="Proteomes" id="UP001433268">
    <property type="component" value="Unassembled WGS sequence"/>
</dbReference>
<dbReference type="InterPro" id="IPR014144">
    <property type="entry name" value="LigD_PE_domain"/>
</dbReference>
<accession>A0ABR1VTX5</accession>
<dbReference type="GeneID" id="92046748"/>
<dbReference type="PANTHER" id="PTHR39465">
    <property type="entry name" value="DNA LIGASE D, 3'-PHOSPHOESTERASE DOMAIN"/>
    <property type="match status" value="1"/>
</dbReference>
<organism evidence="3 4">
    <name type="scientific">Apiospora hydei</name>
    <dbReference type="NCBI Taxonomy" id="1337664"/>
    <lineage>
        <taxon>Eukaryota</taxon>
        <taxon>Fungi</taxon>
        <taxon>Dikarya</taxon>
        <taxon>Ascomycota</taxon>
        <taxon>Pezizomycotina</taxon>
        <taxon>Sordariomycetes</taxon>
        <taxon>Xylariomycetidae</taxon>
        <taxon>Amphisphaeriales</taxon>
        <taxon>Apiosporaceae</taxon>
        <taxon>Apiospora</taxon>
    </lineage>
</organism>
<reference evidence="3 4" key="1">
    <citation type="submission" date="2023-01" db="EMBL/GenBank/DDBJ databases">
        <title>Analysis of 21 Apiospora genomes using comparative genomics revels a genus with tremendous synthesis potential of carbohydrate active enzymes and secondary metabolites.</title>
        <authorList>
            <person name="Sorensen T."/>
        </authorList>
    </citation>
    <scope>NUCLEOTIDE SEQUENCE [LARGE SCALE GENOMIC DNA]</scope>
    <source>
        <strain evidence="3 4">CBS 114990</strain>
    </source>
</reference>
<feature type="region of interest" description="Disordered" evidence="1">
    <location>
        <begin position="188"/>
        <end position="208"/>
    </location>
</feature>
<evidence type="ECO:0000313" key="4">
    <source>
        <dbReference type="Proteomes" id="UP001433268"/>
    </source>
</evidence>
<comment type="caution">
    <text evidence="3">The sequence shown here is derived from an EMBL/GenBank/DDBJ whole genome shotgun (WGS) entry which is preliminary data.</text>
</comment>
<feature type="compositionally biased region" description="Basic and acidic residues" evidence="1">
    <location>
        <begin position="252"/>
        <end position="262"/>
    </location>
</feature>
<feature type="domain" description="DNA ligase D 3'-phosphoesterase" evidence="2">
    <location>
        <begin position="106"/>
        <end position="242"/>
    </location>
</feature>
<dbReference type="PANTHER" id="PTHR39465:SF1">
    <property type="entry name" value="DNA LIGASE D 3'-PHOSPHOESTERASE DOMAIN-CONTAINING PROTEIN"/>
    <property type="match status" value="1"/>
</dbReference>
<feature type="compositionally biased region" description="Low complexity" evidence="1">
    <location>
        <begin position="198"/>
        <end position="207"/>
    </location>
</feature>
<protein>
    <submittedName>
        <fullName evidence="3">Abc1 containing protein</fullName>
    </submittedName>
</protein>
<evidence type="ECO:0000256" key="1">
    <source>
        <dbReference type="SAM" id="MobiDB-lite"/>
    </source>
</evidence>
<keyword evidence="4" id="KW-1185">Reference proteome</keyword>
<name>A0ABR1VTX5_9PEZI</name>
<gene>
    <name evidence="3" type="ORF">PG997_009373</name>
</gene>
<dbReference type="Pfam" id="PF13298">
    <property type="entry name" value="LigD_N"/>
    <property type="match status" value="1"/>
</dbReference>
<feature type="compositionally biased region" description="Basic residues" evidence="1">
    <location>
        <begin position="324"/>
        <end position="334"/>
    </location>
</feature>
<dbReference type="RefSeq" id="XP_066665650.1">
    <property type="nucleotide sequence ID" value="XM_066813688.1"/>
</dbReference>
<dbReference type="EMBL" id="JAQQWN010000007">
    <property type="protein sequence ID" value="KAK8074710.1"/>
    <property type="molecule type" value="Genomic_DNA"/>
</dbReference>
<feature type="region of interest" description="Disordered" evidence="1">
    <location>
        <begin position="251"/>
        <end position="334"/>
    </location>
</feature>